<dbReference type="OrthoDB" id="9802987at2"/>
<gene>
    <name evidence="2" type="ORF">HMPREF1064_02812</name>
</gene>
<dbReference type="InterPro" id="IPR051706">
    <property type="entry name" value="Glycosyltransferase_domain"/>
</dbReference>
<name>I9FG24_9BACT</name>
<keyword evidence="1" id="KW-0808">Transferase</keyword>
<dbReference type="SUPFAM" id="SSF53448">
    <property type="entry name" value="Nucleotide-diphospho-sugar transferases"/>
    <property type="match status" value="1"/>
</dbReference>
<dbReference type="PANTHER" id="PTHR32385:SF15">
    <property type="entry name" value="INOSITOL PHOSPHOCERAMIDE MANNOSYLTRANSFERASE 1"/>
    <property type="match status" value="1"/>
</dbReference>
<evidence type="ECO:0000313" key="3">
    <source>
        <dbReference type="Proteomes" id="UP000005974"/>
    </source>
</evidence>
<dbReference type="PANTHER" id="PTHR32385">
    <property type="entry name" value="MANNOSYL PHOSPHORYLINOSITOL CERAMIDE SYNTHASE"/>
    <property type="match status" value="1"/>
</dbReference>
<dbReference type="GO" id="GO:0000030">
    <property type="term" value="F:mannosyltransferase activity"/>
    <property type="evidence" value="ECO:0007669"/>
    <property type="project" value="TreeGrafter"/>
</dbReference>
<dbReference type="InterPro" id="IPR007577">
    <property type="entry name" value="GlycoTrfase_DXD_sugar-bd_CS"/>
</dbReference>
<sequence length="260" mass="30809">MIPKIIHYCWLSNDPFPEKVQMCMDSWKRIMPDYELKLWNTANFDIENSIPYVKEAFTHRKWAFVADYIRMYALYTEGGIYLDSDVKVLKRFDEFLNHSFFSSMEYHPFMIERDKSFEHIDTEGHRISEDYISGIEIQAAIMGAEKHCPFAGDVLEWYKDKHFVKPDGTLGLDVIAPQIYARIAEDYGFLYRDADQKLKDGMMIYRSEIFAGNKREVTPVSYAIHYCENSWKRLSLPAQIKHYWKFFLFLLKSKLHLGNA</sequence>
<dbReference type="GO" id="GO:0051999">
    <property type="term" value="P:mannosyl-inositol phosphorylceramide biosynthetic process"/>
    <property type="evidence" value="ECO:0007669"/>
    <property type="project" value="TreeGrafter"/>
</dbReference>
<keyword evidence="3" id="KW-1185">Reference proteome</keyword>
<dbReference type="EMBL" id="AGXJ01000051">
    <property type="protein sequence ID" value="EIY32269.1"/>
    <property type="molecule type" value="Genomic_DNA"/>
</dbReference>
<accession>I9FG24</accession>
<reference evidence="2 3" key="1">
    <citation type="submission" date="2012-02" db="EMBL/GenBank/DDBJ databases">
        <title>The Genome Sequence of Bacteroides dorei CL02T12C06.</title>
        <authorList>
            <consortium name="The Broad Institute Genome Sequencing Platform"/>
            <person name="Earl A."/>
            <person name="Ward D."/>
            <person name="Feldgarden M."/>
            <person name="Gevers D."/>
            <person name="Zitomersky N.L."/>
            <person name="Coyne M.J."/>
            <person name="Comstock L.E."/>
            <person name="Young S.K."/>
            <person name="Zeng Q."/>
            <person name="Gargeya S."/>
            <person name="Fitzgerald M."/>
            <person name="Haas B."/>
            <person name="Abouelleil A."/>
            <person name="Alvarado L."/>
            <person name="Arachchi H.M."/>
            <person name="Berlin A."/>
            <person name="Chapman S.B."/>
            <person name="Gearin G."/>
            <person name="Goldberg J."/>
            <person name="Griggs A."/>
            <person name="Gujja S."/>
            <person name="Hansen M."/>
            <person name="Heiman D."/>
            <person name="Howarth C."/>
            <person name="Larimer J."/>
            <person name="Lui A."/>
            <person name="MacDonald P.J.P."/>
            <person name="McCowen C."/>
            <person name="Montmayeur A."/>
            <person name="Murphy C."/>
            <person name="Neiman D."/>
            <person name="Pearson M."/>
            <person name="Priest M."/>
            <person name="Roberts A."/>
            <person name="Saif S."/>
            <person name="Shea T."/>
            <person name="Sisk P."/>
            <person name="Stolte C."/>
            <person name="Sykes S."/>
            <person name="Wortman J."/>
            <person name="Nusbaum C."/>
            <person name="Birren B."/>
        </authorList>
    </citation>
    <scope>NUCLEOTIDE SEQUENCE [LARGE SCALE GENOMIC DNA]</scope>
    <source>
        <strain evidence="2 3">CL02T12C06</strain>
    </source>
</reference>
<evidence type="ECO:0008006" key="4">
    <source>
        <dbReference type="Google" id="ProtNLM"/>
    </source>
</evidence>
<comment type="caution">
    <text evidence="2">The sequence shown here is derived from an EMBL/GenBank/DDBJ whole genome shotgun (WGS) entry which is preliminary data.</text>
</comment>
<dbReference type="Pfam" id="PF04488">
    <property type="entry name" value="Gly_transf_sug"/>
    <property type="match status" value="1"/>
</dbReference>
<dbReference type="Gene3D" id="3.90.550.20">
    <property type="match status" value="1"/>
</dbReference>
<proteinExistence type="predicted"/>
<dbReference type="InterPro" id="IPR029044">
    <property type="entry name" value="Nucleotide-diphossugar_trans"/>
</dbReference>
<dbReference type="RefSeq" id="WP_007846689.1">
    <property type="nucleotide sequence ID" value="NZ_JH724134.1"/>
</dbReference>
<dbReference type="AlphaFoldDB" id="I9FG24"/>
<evidence type="ECO:0000256" key="1">
    <source>
        <dbReference type="ARBA" id="ARBA00022679"/>
    </source>
</evidence>
<evidence type="ECO:0000313" key="2">
    <source>
        <dbReference type="EMBL" id="EIY32269.1"/>
    </source>
</evidence>
<organism evidence="2 3">
    <name type="scientific">Phocaeicola dorei CL02T12C06</name>
    <dbReference type="NCBI Taxonomy" id="997876"/>
    <lineage>
        <taxon>Bacteria</taxon>
        <taxon>Pseudomonadati</taxon>
        <taxon>Bacteroidota</taxon>
        <taxon>Bacteroidia</taxon>
        <taxon>Bacteroidales</taxon>
        <taxon>Bacteroidaceae</taxon>
        <taxon>Phocaeicola</taxon>
    </lineage>
</organism>
<dbReference type="HOGENOM" id="CLU_073547_2_0_10"/>
<dbReference type="GO" id="GO:0016020">
    <property type="term" value="C:membrane"/>
    <property type="evidence" value="ECO:0007669"/>
    <property type="project" value="GOC"/>
</dbReference>
<protein>
    <recommendedName>
        <fullName evidence="4">Polysaccharide biosynthesis protein</fullName>
    </recommendedName>
</protein>
<dbReference type="PATRIC" id="fig|997876.3.peg.2892"/>
<dbReference type="Proteomes" id="UP000005974">
    <property type="component" value="Unassembled WGS sequence"/>
</dbReference>